<feature type="coiled-coil region" evidence="1">
    <location>
        <begin position="168"/>
        <end position="195"/>
    </location>
</feature>
<dbReference type="OrthoDB" id="2907224at2"/>
<accession>A0A1I0EAT8</accession>
<evidence type="ECO:0000313" key="3">
    <source>
        <dbReference type="Proteomes" id="UP000198618"/>
    </source>
</evidence>
<keyword evidence="3" id="KW-1185">Reference proteome</keyword>
<dbReference type="STRING" id="930131.SAMN05216389_11117"/>
<sequence length="290" mass="33247">MSEVKRHYIADESLGGIEREYVEVDWKADVGDYVVSNEQLEFIDRIYEVYHVSVGCILGKYSRGHASLSNYKTLSPTNIIRHNNVRYEMVDRRAEVGEKVIIINPQHTLKMYGYRNGDIFDVKMTHRVSVESTTKTPGRGDYLRFWEEEYRVLVPLESTSPQSTDDIIANLVGRLAKAERKIAELTEQSDSNAKDIRTWADDYTEFKSSPSLWATQSDVLSINAELGILRETSFDWSEKIEQKIEMLIDDVVAIDERTQPLTTEGVSELSEELTKVVTQAIDDKLRKVGR</sequence>
<organism evidence="2 3">
    <name type="scientific">Oceanobacillus limi</name>
    <dbReference type="NCBI Taxonomy" id="930131"/>
    <lineage>
        <taxon>Bacteria</taxon>
        <taxon>Bacillati</taxon>
        <taxon>Bacillota</taxon>
        <taxon>Bacilli</taxon>
        <taxon>Bacillales</taxon>
        <taxon>Bacillaceae</taxon>
        <taxon>Oceanobacillus</taxon>
    </lineage>
</organism>
<gene>
    <name evidence="2" type="ORF">SAMN05216389_11117</name>
</gene>
<reference evidence="2 3" key="1">
    <citation type="submission" date="2016-10" db="EMBL/GenBank/DDBJ databases">
        <authorList>
            <person name="de Groot N.N."/>
        </authorList>
    </citation>
    <scope>NUCLEOTIDE SEQUENCE [LARGE SCALE GENOMIC DNA]</scope>
    <source>
        <strain evidence="2 3">IBRC-M 10780</strain>
    </source>
</reference>
<proteinExistence type="predicted"/>
<dbReference type="EMBL" id="FOHE01000011">
    <property type="protein sequence ID" value="SET42338.1"/>
    <property type="molecule type" value="Genomic_DNA"/>
</dbReference>
<name>A0A1I0EAT8_9BACI</name>
<dbReference type="Proteomes" id="UP000198618">
    <property type="component" value="Unassembled WGS sequence"/>
</dbReference>
<dbReference type="AlphaFoldDB" id="A0A1I0EAT8"/>
<keyword evidence="1" id="KW-0175">Coiled coil</keyword>
<protein>
    <submittedName>
        <fullName evidence="2">Uncharacterized protein</fullName>
    </submittedName>
</protein>
<evidence type="ECO:0000256" key="1">
    <source>
        <dbReference type="SAM" id="Coils"/>
    </source>
</evidence>
<evidence type="ECO:0000313" key="2">
    <source>
        <dbReference type="EMBL" id="SET42338.1"/>
    </source>
</evidence>